<reference evidence="2" key="2">
    <citation type="journal article" date="2021" name="PeerJ">
        <title>Extensive microbial diversity within the chicken gut microbiome revealed by metagenomics and culture.</title>
        <authorList>
            <person name="Gilroy R."/>
            <person name="Ravi A."/>
            <person name="Getino M."/>
            <person name="Pursley I."/>
            <person name="Horton D.L."/>
            <person name="Alikhan N.F."/>
            <person name="Baker D."/>
            <person name="Gharbi K."/>
            <person name="Hall N."/>
            <person name="Watson M."/>
            <person name="Adriaenssens E.M."/>
            <person name="Foster-Nyarko E."/>
            <person name="Jarju S."/>
            <person name="Secka A."/>
            <person name="Antonio M."/>
            <person name="Oren A."/>
            <person name="Chaudhuri R.R."/>
            <person name="La Ragione R."/>
            <person name="Hildebrand F."/>
            <person name="Pallen M.J."/>
        </authorList>
    </citation>
    <scope>NUCLEOTIDE SEQUENCE</scope>
    <source>
        <strain evidence="2">CHK123-3438</strain>
    </source>
</reference>
<reference evidence="2" key="1">
    <citation type="submission" date="2020-10" db="EMBL/GenBank/DDBJ databases">
        <authorList>
            <person name="Gilroy R."/>
        </authorList>
    </citation>
    <scope>NUCLEOTIDE SEQUENCE</scope>
    <source>
        <strain evidence="2">CHK123-3438</strain>
    </source>
</reference>
<evidence type="ECO:0000259" key="1">
    <source>
        <dbReference type="Pfam" id="PF01863"/>
    </source>
</evidence>
<protein>
    <submittedName>
        <fullName evidence="2">M48 family metallopeptidase</fullName>
    </submittedName>
</protein>
<dbReference type="Proteomes" id="UP000886860">
    <property type="component" value="Unassembled WGS sequence"/>
</dbReference>
<dbReference type="InterPro" id="IPR053136">
    <property type="entry name" value="UTP_pyrophosphatase-like"/>
</dbReference>
<evidence type="ECO:0000313" key="2">
    <source>
        <dbReference type="EMBL" id="HIT40824.1"/>
    </source>
</evidence>
<dbReference type="PANTHER" id="PTHR30399">
    <property type="entry name" value="UNCHARACTERIZED PROTEIN YGJP"/>
    <property type="match status" value="1"/>
</dbReference>
<dbReference type="AlphaFoldDB" id="A0A9D1KEG8"/>
<name>A0A9D1KEG8_9FIRM</name>
<dbReference type="EMBL" id="DVKS01000033">
    <property type="protein sequence ID" value="HIT40824.1"/>
    <property type="molecule type" value="Genomic_DNA"/>
</dbReference>
<feature type="domain" description="YgjP-like metallopeptidase" evidence="1">
    <location>
        <begin position="28"/>
        <end position="79"/>
    </location>
</feature>
<accession>A0A9D1KEG8</accession>
<gene>
    <name evidence="2" type="ORF">IAB60_01800</name>
</gene>
<dbReference type="PANTHER" id="PTHR30399:SF1">
    <property type="entry name" value="UTP PYROPHOSPHATASE"/>
    <property type="match status" value="1"/>
</dbReference>
<sequence>MIRQLKLEFAFQGEVRQILMDVIYSRRKTLGLEVLSSGQVKIRVPNRTKDAVIREFAESRKKWILEKYLLMEKRQKAKESRGIPDYVEHPELEEKYRELAREKIGRRAAYFAGIMGVTYGRITIRAAKTRWGSCSGAGNLNFHWKLILMPEEVLDYVVVHELAHRKQMNHSPAFWAEVEKVLPDYRERRRWLKNWGQTV</sequence>
<feature type="domain" description="YgjP-like metallopeptidase" evidence="1">
    <location>
        <begin position="91"/>
        <end position="194"/>
    </location>
</feature>
<dbReference type="Gene3D" id="3.30.2010.10">
    <property type="entry name" value="Metalloproteases ('zincins'), catalytic domain"/>
    <property type="match status" value="1"/>
</dbReference>
<proteinExistence type="predicted"/>
<dbReference type="CDD" id="cd07344">
    <property type="entry name" value="M48_yhfN_like"/>
    <property type="match status" value="1"/>
</dbReference>
<dbReference type="Pfam" id="PF01863">
    <property type="entry name" value="YgjP-like"/>
    <property type="match status" value="2"/>
</dbReference>
<dbReference type="InterPro" id="IPR002725">
    <property type="entry name" value="YgjP-like_metallopeptidase"/>
</dbReference>
<organism evidence="2 3">
    <name type="scientific">Candidatus Caccovicinus merdipullorum</name>
    <dbReference type="NCBI Taxonomy" id="2840724"/>
    <lineage>
        <taxon>Bacteria</taxon>
        <taxon>Bacillati</taxon>
        <taxon>Bacillota</taxon>
        <taxon>Clostridia</taxon>
        <taxon>Eubacteriales</taxon>
        <taxon>Candidatus Caccovicinus</taxon>
    </lineage>
</organism>
<comment type="caution">
    <text evidence="2">The sequence shown here is derived from an EMBL/GenBank/DDBJ whole genome shotgun (WGS) entry which is preliminary data.</text>
</comment>
<evidence type="ECO:0000313" key="3">
    <source>
        <dbReference type="Proteomes" id="UP000886860"/>
    </source>
</evidence>